<comment type="caution">
    <text evidence="3">The sequence shown here is derived from an EMBL/GenBank/DDBJ whole genome shotgun (WGS) entry which is preliminary data.</text>
</comment>
<keyword evidence="4" id="KW-1185">Reference proteome</keyword>
<evidence type="ECO:0000313" key="3">
    <source>
        <dbReference type="EMBL" id="GHD45201.1"/>
    </source>
</evidence>
<evidence type="ECO:0000313" key="4">
    <source>
        <dbReference type="Proteomes" id="UP000630353"/>
    </source>
</evidence>
<sequence>MTGTGAALSLGAGLFGVLLAAASAAVAERLPDGLVAEAAGRGVVQAWYERPTDRYDHGVLGDAIEAGSLVVVDHGGRRYEHVLPHDRVFEDITPRLADLDGDGTNEVVTIRSDLAAGAAVAVYGLRDGNLAEIAATEPIGLANRWLSIAAIADFRGDGRPRIAVVLMPHLAGLLELLELRDGRLVRVAGPAGGYSSHAIGSRVLSLAAAVDADGDGALDLAVPDLSRRRVVLVGFADGLHSIGMHDLPARVVDRIRVERPDRLAVPLEDGKVAVIELR</sequence>
<reference evidence="3" key="1">
    <citation type="journal article" date="2014" name="Int. J. Syst. Evol. Microbiol.">
        <title>Complete genome sequence of Corynebacterium casei LMG S-19264T (=DSM 44701T), isolated from a smear-ripened cheese.</title>
        <authorList>
            <consortium name="US DOE Joint Genome Institute (JGI-PGF)"/>
            <person name="Walter F."/>
            <person name="Albersmeier A."/>
            <person name="Kalinowski J."/>
            <person name="Ruckert C."/>
        </authorList>
    </citation>
    <scope>NUCLEOTIDE SEQUENCE</scope>
    <source>
        <strain evidence="3">KCTC 42651</strain>
    </source>
</reference>
<evidence type="ECO:0000256" key="2">
    <source>
        <dbReference type="SAM" id="SignalP"/>
    </source>
</evidence>
<dbReference type="RefSeq" id="WP_189988130.1">
    <property type="nucleotide sequence ID" value="NZ_BMZS01000003.1"/>
</dbReference>
<reference evidence="3" key="2">
    <citation type="submission" date="2020-09" db="EMBL/GenBank/DDBJ databases">
        <authorList>
            <person name="Sun Q."/>
            <person name="Kim S."/>
        </authorList>
    </citation>
    <scope>NUCLEOTIDE SEQUENCE</scope>
    <source>
        <strain evidence="3">KCTC 42651</strain>
    </source>
</reference>
<accession>A0A918XPP5</accession>
<evidence type="ECO:0000256" key="1">
    <source>
        <dbReference type="ARBA" id="ARBA00022729"/>
    </source>
</evidence>
<feature type="chain" id="PRO_5038000173" description="Repeat domain-containing protein" evidence="2">
    <location>
        <begin position="28"/>
        <end position="278"/>
    </location>
</feature>
<dbReference type="Proteomes" id="UP000630353">
    <property type="component" value="Unassembled WGS sequence"/>
</dbReference>
<dbReference type="SUPFAM" id="SSF69318">
    <property type="entry name" value="Integrin alpha N-terminal domain"/>
    <property type="match status" value="1"/>
</dbReference>
<dbReference type="Pfam" id="PF13517">
    <property type="entry name" value="FG-GAP_3"/>
    <property type="match status" value="1"/>
</dbReference>
<keyword evidence="1 2" id="KW-0732">Signal</keyword>
<proteinExistence type="predicted"/>
<organism evidence="3 4">
    <name type="scientific">Thalassobaculum fulvum</name>
    <dbReference type="NCBI Taxonomy" id="1633335"/>
    <lineage>
        <taxon>Bacteria</taxon>
        <taxon>Pseudomonadati</taxon>
        <taxon>Pseudomonadota</taxon>
        <taxon>Alphaproteobacteria</taxon>
        <taxon>Rhodospirillales</taxon>
        <taxon>Thalassobaculaceae</taxon>
        <taxon>Thalassobaculum</taxon>
    </lineage>
</organism>
<dbReference type="AlphaFoldDB" id="A0A918XPP5"/>
<dbReference type="InterPro" id="IPR028994">
    <property type="entry name" value="Integrin_alpha_N"/>
</dbReference>
<dbReference type="Gene3D" id="2.130.10.130">
    <property type="entry name" value="Integrin alpha, N-terminal"/>
    <property type="match status" value="1"/>
</dbReference>
<name>A0A918XPP5_9PROT</name>
<evidence type="ECO:0008006" key="5">
    <source>
        <dbReference type="Google" id="ProtNLM"/>
    </source>
</evidence>
<dbReference type="EMBL" id="BMZS01000003">
    <property type="protein sequence ID" value="GHD45201.1"/>
    <property type="molecule type" value="Genomic_DNA"/>
</dbReference>
<gene>
    <name evidence="3" type="ORF">GCM10017083_12850</name>
</gene>
<protein>
    <recommendedName>
        <fullName evidence="5">Repeat domain-containing protein</fullName>
    </recommendedName>
</protein>
<feature type="signal peptide" evidence="2">
    <location>
        <begin position="1"/>
        <end position="27"/>
    </location>
</feature>
<dbReference type="InterPro" id="IPR013517">
    <property type="entry name" value="FG-GAP"/>
</dbReference>